<sequence length="630" mass="73180">YIVTTYIKTQQKIVDCPVMNKILYIPRKNNPAEDIKPLQEIHNLHPDKTIYYLYNENDIHTKEEINKAFFLNDYIHKFPYLKMQSKISFFLQLRKEKFCITVLGPPCKETGGEGGNQTTALLSGAEEIYAYNTYSTIEYVNKKNIVFSQVPARLGITRIYHKSLVIGTTLPGLHSYPALLRVILYPFLLVFYMVCLPLIYVIRFNILKYYRLGYYQILLPFVLYVVLYFSFLIHSYVKPHVKKDFAVIGIDAKKLGKSLSGVERAIENLCIYISGMKSTANLKFVVYSCNPVPSIPANKNMTVKICPNIAKLYWTIGKDLGQKSIDLFHVTWQEMFLYHSLPLKLANKSIYTIFDLINLTFPDYHSKLIRDRYRKLLKKSINWSSIIVVPSESTRNQVIHELDVSAEKLKIIYLGIDPCFRAVNHDEAKKYISHKFDLRNDFLLFIGRSYEHKNMIFLFEVFCSLVEKKKYPGDLVLIGEKYRYPVNIRIEQMVHETGLEKRFHWFEKVSDNDLVYFYNAAETFVFPSRYEGFGFPVLEAMACGTPVVASSATSLKEIIDDAAILLSPDDLEGFVDGIWKLHIDDKLRFQYVNRGFKRANIFDWNKTARQMIELYDSVISGTDNLSSQKK</sequence>
<dbReference type="GO" id="GO:0009103">
    <property type="term" value="P:lipopolysaccharide biosynthetic process"/>
    <property type="evidence" value="ECO:0007669"/>
    <property type="project" value="TreeGrafter"/>
</dbReference>
<organism evidence="5 6">
    <name type="scientific">Candidatus Schekmanbacteria bacterium RBG_13_48_7</name>
    <dbReference type="NCBI Taxonomy" id="1817878"/>
    <lineage>
        <taxon>Bacteria</taxon>
        <taxon>Candidatus Schekmaniibacteriota</taxon>
    </lineage>
</organism>
<dbReference type="InterPro" id="IPR001296">
    <property type="entry name" value="Glyco_trans_1"/>
</dbReference>
<evidence type="ECO:0000259" key="4">
    <source>
        <dbReference type="Pfam" id="PF13439"/>
    </source>
</evidence>
<feature type="domain" description="Glycosyltransferase subfamily 4-like N-terminal" evidence="4">
    <location>
        <begin position="293"/>
        <end position="418"/>
    </location>
</feature>
<dbReference type="Gene3D" id="3.40.50.2000">
    <property type="entry name" value="Glycogen Phosphorylase B"/>
    <property type="match status" value="2"/>
</dbReference>
<dbReference type="CDD" id="cd03809">
    <property type="entry name" value="GT4_MtfB-like"/>
    <property type="match status" value="1"/>
</dbReference>
<keyword evidence="2" id="KW-0472">Membrane</keyword>
<dbReference type="PANTHER" id="PTHR46401:SF2">
    <property type="entry name" value="GLYCOSYLTRANSFERASE WBBK-RELATED"/>
    <property type="match status" value="1"/>
</dbReference>
<feature type="non-terminal residue" evidence="5">
    <location>
        <position position="1"/>
    </location>
</feature>
<protein>
    <recommendedName>
        <fullName evidence="7">Glycosyl transferase family 1 domain-containing protein</fullName>
    </recommendedName>
</protein>
<feature type="transmembrane region" description="Helical" evidence="2">
    <location>
        <begin position="183"/>
        <end position="202"/>
    </location>
</feature>
<dbReference type="AlphaFoldDB" id="A0A1F7RT59"/>
<keyword evidence="2" id="KW-0812">Transmembrane</keyword>
<dbReference type="GO" id="GO:0016757">
    <property type="term" value="F:glycosyltransferase activity"/>
    <property type="evidence" value="ECO:0007669"/>
    <property type="project" value="InterPro"/>
</dbReference>
<feature type="domain" description="Glycosyl transferase family 1" evidence="3">
    <location>
        <begin position="434"/>
        <end position="597"/>
    </location>
</feature>
<gene>
    <name evidence="5" type="ORF">A2161_14625</name>
</gene>
<dbReference type="PANTHER" id="PTHR46401">
    <property type="entry name" value="GLYCOSYLTRANSFERASE WBBK-RELATED"/>
    <property type="match status" value="1"/>
</dbReference>
<evidence type="ECO:0000259" key="3">
    <source>
        <dbReference type="Pfam" id="PF00534"/>
    </source>
</evidence>
<comment type="caution">
    <text evidence="5">The sequence shown here is derived from an EMBL/GenBank/DDBJ whole genome shotgun (WGS) entry which is preliminary data.</text>
</comment>
<evidence type="ECO:0000256" key="2">
    <source>
        <dbReference type="SAM" id="Phobius"/>
    </source>
</evidence>
<accession>A0A1F7RT59</accession>
<evidence type="ECO:0000256" key="1">
    <source>
        <dbReference type="ARBA" id="ARBA00022679"/>
    </source>
</evidence>
<dbReference type="InterPro" id="IPR028098">
    <property type="entry name" value="Glyco_trans_4-like_N"/>
</dbReference>
<dbReference type="Pfam" id="PF00534">
    <property type="entry name" value="Glycos_transf_1"/>
    <property type="match status" value="1"/>
</dbReference>
<evidence type="ECO:0008006" key="7">
    <source>
        <dbReference type="Google" id="ProtNLM"/>
    </source>
</evidence>
<dbReference type="Pfam" id="PF13439">
    <property type="entry name" value="Glyco_transf_4"/>
    <property type="match status" value="1"/>
</dbReference>
<dbReference type="SUPFAM" id="SSF53756">
    <property type="entry name" value="UDP-Glycosyltransferase/glycogen phosphorylase"/>
    <property type="match status" value="1"/>
</dbReference>
<evidence type="ECO:0000313" key="6">
    <source>
        <dbReference type="Proteomes" id="UP000179266"/>
    </source>
</evidence>
<proteinExistence type="predicted"/>
<evidence type="ECO:0000313" key="5">
    <source>
        <dbReference type="EMBL" id="OGL44067.1"/>
    </source>
</evidence>
<keyword evidence="2" id="KW-1133">Transmembrane helix</keyword>
<reference evidence="5 6" key="1">
    <citation type="journal article" date="2016" name="Nat. Commun.">
        <title>Thousands of microbial genomes shed light on interconnected biogeochemical processes in an aquifer system.</title>
        <authorList>
            <person name="Anantharaman K."/>
            <person name="Brown C.T."/>
            <person name="Hug L.A."/>
            <person name="Sharon I."/>
            <person name="Castelle C.J."/>
            <person name="Probst A.J."/>
            <person name="Thomas B.C."/>
            <person name="Singh A."/>
            <person name="Wilkins M.J."/>
            <person name="Karaoz U."/>
            <person name="Brodie E.L."/>
            <person name="Williams K.H."/>
            <person name="Hubbard S.S."/>
            <person name="Banfield J.F."/>
        </authorList>
    </citation>
    <scope>NUCLEOTIDE SEQUENCE [LARGE SCALE GENOMIC DNA]</scope>
</reference>
<name>A0A1F7RT59_9BACT</name>
<keyword evidence="1" id="KW-0808">Transferase</keyword>
<feature type="transmembrane region" description="Helical" evidence="2">
    <location>
        <begin position="214"/>
        <end position="237"/>
    </location>
</feature>
<dbReference type="EMBL" id="MGDD01000242">
    <property type="protein sequence ID" value="OGL44067.1"/>
    <property type="molecule type" value="Genomic_DNA"/>
</dbReference>
<dbReference type="Proteomes" id="UP000179266">
    <property type="component" value="Unassembled WGS sequence"/>
</dbReference>